<evidence type="ECO:0000313" key="2">
    <source>
        <dbReference type="Proteomes" id="UP001500751"/>
    </source>
</evidence>
<gene>
    <name evidence="1" type="ORF">GCM10009839_80810</name>
</gene>
<dbReference type="Proteomes" id="UP001500751">
    <property type="component" value="Unassembled WGS sequence"/>
</dbReference>
<dbReference type="InterPro" id="IPR022292">
    <property type="entry name" value="CHP03843"/>
</dbReference>
<comment type="caution">
    <text evidence="1">The sequence shown here is derived from an EMBL/GenBank/DDBJ whole genome shotgun (WGS) entry which is preliminary data.</text>
</comment>
<dbReference type="NCBIfam" id="TIGR03843">
    <property type="entry name" value="SCO1664 family protein"/>
    <property type="match status" value="1"/>
</dbReference>
<name>A0ABN2VC13_9ACTN</name>
<accession>A0ABN2VC13</accession>
<dbReference type="EMBL" id="BAAAQN010000072">
    <property type="protein sequence ID" value="GAA2058726.1"/>
    <property type="molecule type" value="Genomic_DNA"/>
</dbReference>
<organism evidence="1 2">
    <name type="scientific">Catenulispora yoronensis</name>
    <dbReference type="NCBI Taxonomy" id="450799"/>
    <lineage>
        <taxon>Bacteria</taxon>
        <taxon>Bacillati</taxon>
        <taxon>Actinomycetota</taxon>
        <taxon>Actinomycetes</taxon>
        <taxon>Catenulisporales</taxon>
        <taxon>Catenulisporaceae</taxon>
        <taxon>Catenulispora</taxon>
    </lineage>
</organism>
<keyword evidence="2" id="KW-1185">Reference proteome</keyword>
<sequence length="313" mass="33427">MEPTEAGGAGGAASAGVTDVTGVADVAEVSGVAGVAGTGLGLERVKEVLTAGELTITGRLTNASNATLYGTVALDGVTLQCVHKPVAGERPLWDFPNGTLAAREVAAYELSHATGWRIVPPTVLRQGPWGPGMCQLWIDTPDDDDHELLALLPEDFDDDPDDPAAARWRPVLEVELGDGRPAVLAHKADERLRRIAAFDAVVNNADRKGGHLVIGTAEPDHVYGIDHGLTFNVDDKLRTLLWGFSHEPLGDEVRTVLERLARELAGGELGGRLAELLDPEEVAATRERIGEVLRTDRIPGPEGRRRPVPWPPF</sequence>
<reference evidence="1 2" key="1">
    <citation type="journal article" date="2019" name="Int. J. Syst. Evol. Microbiol.">
        <title>The Global Catalogue of Microorganisms (GCM) 10K type strain sequencing project: providing services to taxonomists for standard genome sequencing and annotation.</title>
        <authorList>
            <consortium name="The Broad Institute Genomics Platform"/>
            <consortium name="The Broad Institute Genome Sequencing Center for Infectious Disease"/>
            <person name="Wu L."/>
            <person name="Ma J."/>
        </authorList>
    </citation>
    <scope>NUCLEOTIDE SEQUENCE [LARGE SCALE GENOMIC DNA]</scope>
    <source>
        <strain evidence="1 2">JCM 16014</strain>
    </source>
</reference>
<proteinExistence type="predicted"/>
<evidence type="ECO:0000313" key="1">
    <source>
        <dbReference type="EMBL" id="GAA2058726.1"/>
    </source>
</evidence>
<protein>
    <submittedName>
        <fullName evidence="1">SCO1664 family protein</fullName>
    </submittedName>
</protein>